<dbReference type="CDD" id="cd15798">
    <property type="entry name" value="PMEI-like_3"/>
    <property type="match status" value="1"/>
</dbReference>
<name>A0AAN7GWF1_9MYRT</name>
<dbReference type="NCBIfam" id="TIGR01614">
    <property type="entry name" value="PME_inhib"/>
    <property type="match status" value="1"/>
</dbReference>
<sequence>MAIRVLPILVLFPAFLQSLQVLGYSQSEIKWWCAQTPHPNPCEYFLTRDQNSIHANHNPGGNDPIRGKSDFLRVSLRLALDQAQTAHSGAFSLGPRCRSGKEKAAWADCLQLYEYTVNRLNHTASSDTKCTKEDAQTWLSTALTNLETCRAGFVELGVPDNVLPLMSNNVSDLISNALALNDVPYNPPSTSAGGLPTYRR</sequence>
<dbReference type="Gene3D" id="1.20.140.40">
    <property type="entry name" value="Invertase/pectin methylesterase inhibitor family protein"/>
    <property type="match status" value="1"/>
</dbReference>
<comment type="caution">
    <text evidence="5">The sequence shown here is derived from an EMBL/GenBank/DDBJ whole genome shotgun (WGS) entry which is preliminary data.</text>
</comment>
<dbReference type="InterPro" id="IPR051955">
    <property type="entry name" value="PME_Inhibitor"/>
</dbReference>
<dbReference type="InterPro" id="IPR006501">
    <property type="entry name" value="Pectinesterase_inhib_dom"/>
</dbReference>
<dbReference type="PANTHER" id="PTHR31080:SF296">
    <property type="entry name" value="OS05G0360900 PROTEIN"/>
    <property type="match status" value="1"/>
</dbReference>
<dbReference type="Proteomes" id="UP001345219">
    <property type="component" value="Chromosome 12"/>
</dbReference>
<dbReference type="SUPFAM" id="SSF101148">
    <property type="entry name" value="Plant invertase/pectin methylesterase inhibitor"/>
    <property type="match status" value="1"/>
</dbReference>
<evidence type="ECO:0000313" key="5">
    <source>
        <dbReference type="EMBL" id="KAK4748022.1"/>
    </source>
</evidence>
<protein>
    <recommendedName>
        <fullName evidence="4">Pectinesterase inhibitor domain-containing protein</fullName>
    </recommendedName>
</protein>
<dbReference type="EMBL" id="JAXIOK010000019">
    <property type="protein sequence ID" value="KAK4748022.1"/>
    <property type="molecule type" value="Genomic_DNA"/>
</dbReference>
<feature type="chain" id="PRO_5042812040" description="Pectinesterase inhibitor domain-containing protein" evidence="3">
    <location>
        <begin position="19"/>
        <end position="200"/>
    </location>
</feature>
<evidence type="ECO:0000313" key="6">
    <source>
        <dbReference type="Proteomes" id="UP001345219"/>
    </source>
</evidence>
<keyword evidence="6" id="KW-1185">Reference proteome</keyword>
<proteinExistence type="inferred from homology"/>
<organism evidence="5 6">
    <name type="scientific">Trapa incisa</name>
    <dbReference type="NCBI Taxonomy" id="236973"/>
    <lineage>
        <taxon>Eukaryota</taxon>
        <taxon>Viridiplantae</taxon>
        <taxon>Streptophyta</taxon>
        <taxon>Embryophyta</taxon>
        <taxon>Tracheophyta</taxon>
        <taxon>Spermatophyta</taxon>
        <taxon>Magnoliopsida</taxon>
        <taxon>eudicotyledons</taxon>
        <taxon>Gunneridae</taxon>
        <taxon>Pentapetalae</taxon>
        <taxon>rosids</taxon>
        <taxon>malvids</taxon>
        <taxon>Myrtales</taxon>
        <taxon>Lythraceae</taxon>
        <taxon>Trapa</taxon>
    </lineage>
</organism>
<dbReference type="AlphaFoldDB" id="A0AAN7GWF1"/>
<feature type="domain" description="Pectinesterase inhibitor" evidence="4">
    <location>
        <begin position="24"/>
        <end position="180"/>
    </location>
</feature>
<evidence type="ECO:0000256" key="2">
    <source>
        <dbReference type="ARBA" id="ARBA00038471"/>
    </source>
</evidence>
<evidence type="ECO:0000256" key="3">
    <source>
        <dbReference type="SAM" id="SignalP"/>
    </source>
</evidence>
<dbReference type="GO" id="GO:0004857">
    <property type="term" value="F:enzyme inhibitor activity"/>
    <property type="evidence" value="ECO:0007669"/>
    <property type="project" value="InterPro"/>
</dbReference>
<dbReference type="PANTHER" id="PTHR31080">
    <property type="entry name" value="PECTINESTERASE INHIBITOR-LIKE"/>
    <property type="match status" value="1"/>
</dbReference>
<evidence type="ECO:0000256" key="1">
    <source>
        <dbReference type="ARBA" id="ARBA00022729"/>
    </source>
</evidence>
<comment type="similarity">
    <text evidence="2">Belongs to the PMEI family.</text>
</comment>
<accession>A0AAN7GWF1</accession>
<reference evidence="5 6" key="1">
    <citation type="journal article" date="2023" name="Hortic Res">
        <title>Pangenome of water caltrop reveals structural variations and asymmetric subgenome divergence after allopolyploidization.</title>
        <authorList>
            <person name="Zhang X."/>
            <person name="Chen Y."/>
            <person name="Wang L."/>
            <person name="Yuan Y."/>
            <person name="Fang M."/>
            <person name="Shi L."/>
            <person name="Lu R."/>
            <person name="Comes H.P."/>
            <person name="Ma Y."/>
            <person name="Chen Y."/>
            <person name="Huang G."/>
            <person name="Zhou Y."/>
            <person name="Zheng Z."/>
            <person name="Qiu Y."/>
        </authorList>
    </citation>
    <scope>NUCLEOTIDE SEQUENCE [LARGE SCALE GENOMIC DNA]</scope>
    <source>
        <tissue evidence="5">Roots</tissue>
    </source>
</reference>
<gene>
    <name evidence="5" type="ORF">SAY87_014608</name>
</gene>
<dbReference type="SMART" id="SM00856">
    <property type="entry name" value="PMEI"/>
    <property type="match status" value="1"/>
</dbReference>
<feature type="signal peptide" evidence="3">
    <location>
        <begin position="1"/>
        <end position="18"/>
    </location>
</feature>
<evidence type="ECO:0000259" key="4">
    <source>
        <dbReference type="SMART" id="SM00856"/>
    </source>
</evidence>
<keyword evidence="1 3" id="KW-0732">Signal</keyword>
<dbReference type="Pfam" id="PF04043">
    <property type="entry name" value="PMEI"/>
    <property type="match status" value="1"/>
</dbReference>
<dbReference type="InterPro" id="IPR035513">
    <property type="entry name" value="Invertase/methylesterase_inhib"/>
</dbReference>